<organism evidence="2 3">
    <name type="scientific">Emergomyces africanus</name>
    <dbReference type="NCBI Taxonomy" id="1955775"/>
    <lineage>
        <taxon>Eukaryota</taxon>
        <taxon>Fungi</taxon>
        <taxon>Dikarya</taxon>
        <taxon>Ascomycota</taxon>
        <taxon>Pezizomycotina</taxon>
        <taxon>Eurotiomycetes</taxon>
        <taxon>Eurotiomycetidae</taxon>
        <taxon>Onygenales</taxon>
        <taxon>Ajellomycetaceae</taxon>
        <taxon>Emergomyces</taxon>
    </lineage>
</organism>
<feature type="region of interest" description="Disordered" evidence="1">
    <location>
        <begin position="57"/>
        <end position="90"/>
    </location>
</feature>
<evidence type="ECO:0000313" key="2">
    <source>
        <dbReference type="EMBL" id="OAX76888.1"/>
    </source>
</evidence>
<proteinExistence type="predicted"/>
<reference evidence="2 3" key="1">
    <citation type="submission" date="2015-07" db="EMBL/GenBank/DDBJ databases">
        <title>Emmonsia species relationships and genome sequence.</title>
        <authorList>
            <person name="Cuomo C.A."/>
            <person name="Schwartz I.S."/>
            <person name="Kenyon C."/>
            <person name="de Hoog G.S."/>
            <person name="Govender N.P."/>
            <person name="Botha A."/>
            <person name="Moreno L."/>
            <person name="de Vries M."/>
            <person name="Munoz J.F."/>
            <person name="Stielow J.B."/>
        </authorList>
    </citation>
    <scope>NUCLEOTIDE SEQUENCE [LARGE SCALE GENOMIC DNA]</scope>
    <source>
        <strain evidence="2 3">CBS 136260</strain>
    </source>
</reference>
<feature type="region of interest" description="Disordered" evidence="1">
    <location>
        <begin position="1"/>
        <end position="26"/>
    </location>
</feature>
<dbReference type="AlphaFoldDB" id="A0A1B7NJC3"/>
<sequence>MMDLDLASSANPDDGKLQGSLSTTGSGTYLECNLEEHYSTDGRVVSLHLAYHARQASRWSSQAKSGCRPPALSTPPNRPNYPRSGTRAIA</sequence>
<keyword evidence="3" id="KW-1185">Reference proteome</keyword>
<gene>
    <name evidence="2" type="ORF">ACJ72_08819</name>
</gene>
<protein>
    <submittedName>
        <fullName evidence="2">Uncharacterized protein</fullName>
    </submittedName>
</protein>
<dbReference type="EMBL" id="LGUA01004189">
    <property type="protein sequence ID" value="OAX76888.1"/>
    <property type="molecule type" value="Genomic_DNA"/>
</dbReference>
<comment type="caution">
    <text evidence="2">The sequence shown here is derived from an EMBL/GenBank/DDBJ whole genome shotgun (WGS) entry which is preliminary data.</text>
</comment>
<name>A0A1B7NJC3_9EURO</name>
<evidence type="ECO:0000313" key="3">
    <source>
        <dbReference type="Proteomes" id="UP000091918"/>
    </source>
</evidence>
<accession>A0A1B7NJC3</accession>
<dbReference type="Proteomes" id="UP000091918">
    <property type="component" value="Unassembled WGS sequence"/>
</dbReference>
<evidence type="ECO:0000256" key="1">
    <source>
        <dbReference type="SAM" id="MobiDB-lite"/>
    </source>
</evidence>